<dbReference type="Proteomes" id="UP001165267">
    <property type="component" value="Unassembled WGS sequence"/>
</dbReference>
<dbReference type="InterPro" id="IPR007712">
    <property type="entry name" value="RelE/ParE_toxin"/>
</dbReference>
<proteinExistence type="predicted"/>
<accession>A0ABT1XKJ8</accession>
<organism evidence="2 3">
    <name type="scientific">Limnobacter parvus</name>
    <dbReference type="NCBI Taxonomy" id="2939690"/>
    <lineage>
        <taxon>Bacteria</taxon>
        <taxon>Pseudomonadati</taxon>
        <taxon>Pseudomonadota</taxon>
        <taxon>Betaproteobacteria</taxon>
        <taxon>Burkholderiales</taxon>
        <taxon>Burkholderiaceae</taxon>
        <taxon>Limnobacter</taxon>
    </lineage>
</organism>
<comment type="caution">
    <text evidence="2">The sequence shown here is derived from an EMBL/GenBank/DDBJ whole genome shotgun (WGS) entry which is preliminary data.</text>
</comment>
<keyword evidence="3" id="KW-1185">Reference proteome</keyword>
<dbReference type="Pfam" id="PF05016">
    <property type="entry name" value="ParE_toxin"/>
    <property type="match status" value="1"/>
</dbReference>
<dbReference type="RefSeq" id="WP_257513023.1">
    <property type="nucleotide sequence ID" value="NZ_JANKHG010000027.1"/>
</dbReference>
<dbReference type="PANTHER" id="PTHR38813">
    <property type="match status" value="1"/>
</dbReference>
<gene>
    <name evidence="2" type="ORF">NSP04_14260</name>
</gene>
<evidence type="ECO:0000313" key="3">
    <source>
        <dbReference type="Proteomes" id="UP001165267"/>
    </source>
</evidence>
<evidence type="ECO:0000256" key="1">
    <source>
        <dbReference type="ARBA" id="ARBA00022649"/>
    </source>
</evidence>
<name>A0ABT1XKJ8_9BURK</name>
<dbReference type="SUPFAM" id="SSF143011">
    <property type="entry name" value="RelE-like"/>
    <property type="match status" value="1"/>
</dbReference>
<dbReference type="InterPro" id="IPR035093">
    <property type="entry name" value="RelE/ParE_toxin_dom_sf"/>
</dbReference>
<keyword evidence="1" id="KW-1277">Toxin-antitoxin system</keyword>
<sequence>MANFKIVFKKSVAKDLRSIPNQDVRKILSKINGLAINPRGEDCKKLTGLELYRVRCGIYRIIYEIRDSELFVAVIKVGHRSGVYKKS</sequence>
<dbReference type="PANTHER" id="PTHR38813:SF1">
    <property type="entry name" value="TOXIN RELE1-RELATED"/>
    <property type="match status" value="1"/>
</dbReference>
<dbReference type="Gene3D" id="3.30.2310.20">
    <property type="entry name" value="RelE-like"/>
    <property type="match status" value="1"/>
</dbReference>
<protein>
    <submittedName>
        <fullName evidence="2">Type II toxin-antitoxin system RelE/ParE family toxin</fullName>
    </submittedName>
</protein>
<dbReference type="InterPro" id="IPR052747">
    <property type="entry name" value="TA_system_RelE_toxin"/>
</dbReference>
<evidence type="ECO:0000313" key="2">
    <source>
        <dbReference type="EMBL" id="MCR2747810.1"/>
    </source>
</evidence>
<dbReference type="EMBL" id="JANKHG010000027">
    <property type="protein sequence ID" value="MCR2747810.1"/>
    <property type="molecule type" value="Genomic_DNA"/>
</dbReference>
<reference evidence="2" key="1">
    <citation type="submission" date="2022-07" db="EMBL/GenBank/DDBJ databases">
        <authorList>
            <person name="Xamxidin M."/>
        </authorList>
    </citation>
    <scope>NUCLEOTIDE SEQUENCE</scope>
    <source>
        <strain evidence="2">YS8-69</strain>
    </source>
</reference>